<dbReference type="Gene3D" id="3.40.50.10540">
    <property type="entry name" value="Crotonobetainyl-coa:carnitine coa-transferase, domain 1"/>
    <property type="match status" value="1"/>
</dbReference>
<dbReference type="InterPro" id="IPR044855">
    <property type="entry name" value="CoA-Trfase_III_dom3_sf"/>
</dbReference>
<accession>A0ABW3C5S2</accession>
<keyword evidence="3" id="KW-1185">Reference proteome</keyword>
<evidence type="ECO:0000256" key="1">
    <source>
        <dbReference type="ARBA" id="ARBA00022679"/>
    </source>
</evidence>
<dbReference type="InterPro" id="IPR003673">
    <property type="entry name" value="CoA-Trfase_fam_III"/>
</dbReference>
<keyword evidence="1 2" id="KW-0808">Transferase</keyword>
<sequence length="406" mass="42857">MTERLPPADLLQGVRVLDLTNVLSGPYATYQMAMLGAEVIKVENPKDGDLARKLGASAELNDALMGTSFLAQNAGKKSVTLDLKTPRGKALFAQLIEQSDVIVENYRPKVMARLGFSYEDVRAINPRIVYCSISGFGQNGPLSANPAYDQIVQGYSGVMSITGDSESAPLRVGYPLCDTLGGMGAAFAIASALFRRARSGQGCFIDLSMLDSTISALGWAVSNYLIAGVEPRPIGNQNTTAAPSGAFMAADGPLNIAANKQEQFEALCGIVGLPELVSDPRFAARDARKANRELLNILLNAALARKTAAAWETELNAAGIPAGRILSVPEVLAHPQITTRDLIQNLPLDEAGRNHVKVVRAGFALGDSRPSARTPPPALGAHNAEIFGELGVTEADLAALHAEGVI</sequence>
<organism evidence="2 3">
    <name type="scientific">Sphingosinicella xenopeptidilytica</name>
    <dbReference type="NCBI Taxonomy" id="364098"/>
    <lineage>
        <taxon>Bacteria</taxon>
        <taxon>Pseudomonadati</taxon>
        <taxon>Pseudomonadota</taxon>
        <taxon>Alphaproteobacteria</taxon>
        <taxon>Sphingomonadales</taxon>
        <taxon>Sphingosinicellaceae</taxon>
        <taxon>Sphingosinicella</taxon>
    </lineage>
</organism>
<reference evidence="3" key="1">
    <citation type="journal article" date="2019" name="Int. J. Syst. Evol. Microbiol.">
        <title>The Global Catalogue of Microorganisms (GCM) 10K type strain sequencing project: providing services to taxonomists for standard genome sequencing and annotation.</title>
        <authorList>
            <consortium name="The Broad Institute Genomics Platform"/>
            <consortium name="The Broad Institute Genome Sequencing Center for Infectious Disease"/>
            <person name="Wu L."/>
            <person name="Ma J."/>
        </authorList>
    </citation>
    <scope>NUCLEOTIDE SEQUENCE [LARGE SCALE GENOMIC DNA]</scope>
    <source>
        <strain evidence="3">CCUG 52537</strain>
    </source>
</reference>
<dbReference type="RefSeq" id="WP_381490513.1">
    <property type="nucleotide sequence ID" value="NZ_JBHTIK010000005.1"/>
</dbReference>
<proteinExistence type="predicted"/>
<comment type="caution">
    <text evidence="2">The sequence shown here is derived from an EMBL/GenBank/DDBJ whole genome shotgun (WGS) entry which is preliminary data.</text>
</comment>
<dbReference type="Proteomes" id="UP001597124">
    <property type="component" value="Unassembled WGS sequence"/>
</dbReference>
<dbReference type="InterPro" id="IPR023606">
    <property type="entry name" value="CoA-Trfase_III_dom_1_sf"/>
</dbReference>
<dbReference type="PANTHER" id="PTHR48207">
    <property type="entry name" value="SUCCINATE--HYDROXYMETHYLGLUTARATE COA-TRANSFERASE"/>
    <property type="match status" value="1"/>
</dbReference>
<dbReference type="EMBL" id="JBHTIK010000005">
    <property type="protein sequence ID" value="MFD0848914.1"/>
    <property type="molecule type" value="Genomic_DNA"/>
</dbReference>
<gene>
    <name evidence="2" type="ORF">ACFQ00_11310</name>
</gene>
<dbReference type="GO" id="GO:0016740">
    <property type="term" value="F:transferase activity"/>
    <property type="evidence" value="ECO:0007669"/>
    <property type="project" value="UniProtKB-KW"/>
</dbReference>
<dbReference type="InterPro" id="IPR050483">
    <property type="entry name" value="CoA-transferase_III_domain"/>
</dbReference>
<name>A0ABW3C5S2_SPHXN</name>
<protein>
    <submittedName>
        <fullName evidence="2">CaiB/BaiF CoA transferase family protein</fullName>
    </submittedName>
</protein>
<evidence type="ECO:0000313" key="3">
    <source>
        <dbReference type="Proteomes" id="UP001597124"/>
    </source>
</evidence>
<dbReference type="Gene3D" id="3.30.1540.10">
    <property type="entry name" value="formyl-coa transferase, domain 3"/>
    <property type="match status" value="1"/>
</dbReference>
<evidence type="ECO:0000313" key="2">
    <source>
        <dbReference type="EMBL" id="MFD0848914.1"/>
    </source>
</evidence>
<dbReference type="PANTHER" id="PTHR48207:SF3">
    <property type="entry name" value="SUCCINATE--HYDROXYMETHYLGLUTARATE COA-TRANSFERASE"/>
    <property type="match status" value="1"/>
</dbReference>
<dbReference type="Pfam" id="PF02515">
    <property type="entry name" value="CoA_transf_3"/>
    <property type="match status" value="1"/>
</dbReference>
<dbReference type="SUPFAM" id="SSF89796">
    <property type="entry name" value="CoA-transferase family III (CaiB/BaiF)"/>
    <property type="match status" value="1"/>
</dbReference>